<dbReference type="InterPro" id="IPR020476">
    <property type="entry name" value="Nudix_hydrolase"/>
</dbReference>
<comment type="similarity">
    <text evidence="1 3">Belongs to the Nudix hydrolase family.</text>
</comment>
<dbReference type="InterPro" id="IPR020084">
    <property type="entry name" value="NUDIX_hydrolase_CS"/>
</dbReference>
<accession>A0A927CAD8</accession>
<dbReference type="PROSITE" id="PS51462">
    <property type="entry name" value="NUDIX"/>
    <property type="match status" value="1"/>
</dbReference>
<keyword evidence="6" id="KW-1185">Reference proteome</keyword>
<dbReference type="Gene3D" id="3.90.79.10">
    <property type="entry name" value="Nucleoside Triphosphate Pyrophosphohydrolase"/>
    <property type="match status" value="1"/>
</dbReference>
<dbReference type="PANTHER" id="PTHR43736:SF1">
    <property type="entry name" value="DIHYDRONEOPTERIN TRIPHOSPHATE DIPHOSPHATASE"/>
    <property type="match status" value="1"/>
</dbReference>
<evidence type="ECO:0000259" key="4">
    <source>
        <dbReference type="PROSITE" id="PS51462"/>
    </source>
</evidence>
<dbReference type="CDD" id="cd04665">
    <property type="entry name" value="NUDIX_RppH"/>
    <property type="match status" value="1"/>
</dbReference>
<dbReference type="Proteomes" id="UP000639396">
    <property type="component" value="Unassembled WGS sequence"/>
</dbReference>
<organism evidence="5 6">
    <name type="scientific">Paenibacillus oceani</name>
    <dbReference type="NCBI Taxonomy" id="2772510"/>
    <lineage>
        <taxon>Bacteria</taxon>
        <taxon>Bacillati</taxon>
        <taxon>Bacillota</taxon>
        <taxon>Bacilli</taxon>
        <taxon>Bacillales</taxon>
        <taxon>Paenibacillaceae</taxon>
        <taxon>Paenibacillus</taxon>
    </lineage>
</organism>
<dbReference type="PANTHER" id="PTHR43736">
    <property type="entry name" value="ADP-RIBOSE PYROPHOSPHATASE"/>
    <property type="match status" value="1"/>
</dbReference>
<comment type="caution">
    <text evidence="5">The sequence shown here is derived from an EMBL/GenBank/DDBJ whole genome shotgun (WGS) entry which is preliminary data.</text>
</comment>
<reference evidence="5" key="1">
    <citation type="submission" date="2020-09" db="EMBL/GenBank/DDBJ databases">
        <title>A novel bacterium of genus Paenibacillus, isolated from South China Sea.</title>
        <authorList>
            <person name="Huang H."/>
            <person name="Mo K."/>
            <person name="Hu Y."/>
        </authorList>
    </citation>
    <scope>NUCLEOTIDE SEQUENCE</scope>
    <source>
        <strain evidence="5">IB182363</strain>
    </source>
</reference>
<dbReference type="Pfam" id="PF00293">
    <property type="entry name" value="NUDIX"/>
    <property type="match status" value="1"/>
</dbReference>
<dbReference type="RefSeq" id="WP_190930017.1">
    <property type="nucleotide sequence ID" value="NZ_JACXJA010000029.1"/>
</dbReference>
<proteinExistence type="inferred from homology"/>
<dbReference type="InterPro" id="IPR015797">
    <property type="entry name" value="NUDIX_hydrolase-like_dom_sf"/>
</dbReference>
<dbReference type="AlphaFoldDB" id="A0A927CAD8"/>
<protein>
    <submittedName>
        <fullName evidence="5">NUDIX domain-containing protein</fullName>
    </submittedName>
</protein>
<dbReference type="EMBL" id="JACXJA010000029">
    <property type="protein sequence ID" value="MBD2864388.1"/>
    <property type="molecule type" value="Genomic_DNA"/>
</dbReference>
<evidence type="ECO:0000256" key="2">
    <source>
        <dbReference type="ARBA" id="ARBA00022801"/>
    </source>
</evidence>
<sequence length="153" mass="17126">MAEVKLYEADSPVIGTKCDYVVIIPRHNGKWLLSRHARRDTWEFAGGRIEPGETPEQAARRELYEETGVVSCRLFTIAAYSVTFSGKPESFGMLYYAEASAPGPLPPYEMAEVALLERIPERLTYPAIYPVLLRKVREMLESAGPPELGGTVY</sequence>
<dbReference type="PROSITE" id="PS00893">
    <property type="entry name" value="NUDIX_BOX"/>
    <property type="match status" value="1"/>
</dbReference>
<feature type="domain" description="Nudix hydrolase" evidence="4">
    <location>
        <begin position="16"/>
        <end position="141"/>
    </location>
</feature>
<gene>
    <name evidence="5" type="ORF">IDH45_20590</name>
</gene>
<evidence type="ECO:0000256" key="1">
    <source>
        <dbReference type="ARBA" id="ARBA00005582"/>
    </source>
</evidence>
<dbReference type="InterPro" id="IPR000086">
    <property type="entry name" value="NUDIX_hydrolase_dom"/>
</dbReference>
<dbReference type="InterPro" id="IPR014078">
    <property type="entry name" value="Nudix_YtkD"/>
</dbReference>
<evidence type="ECO:0000313" key="5">
    <source>
        <dbReference type="EMBL" id="MBD2864388.1"/>
    </source>
</evidence>
<keyword evidence="2 3" id="KW-0378">Hydrolase</keyword>
<dbReference type="PRINTS" id="PR00502">
    <property type="entry name" value="NUDIXFAMILY"/>
</dbReference>
<dbReference type="SUPFAM" id="SSF55811">
    <property type="entry name" value="Nudix"/>
    <property type="match status" value="1"/>
</dbReference>
<dbReference type="GO" id="GO:0016787">
    <property type="term" value="F:hydrolase activity"/>
    <property type="evidence" value="ECO:0007669"/>
    <property type="project" value="UniProtKB-KW"/>
</dbReference>
<evidence type="ECO:0000313" key="6">
    <source>
        <dbReference type="Proteomes" id="UP000639396"/>
    </source>
</evidence>
<name>A0A927CAD8_9BACL</name>
<evidence type="ECO:0000256" key="3">
    <source>
        <dbReference type="RuleBase" id="RU003476"/>
    </source>
</evidence>